<organism evidence="1 2">
    <name type="scientific">Anaerotignum neopropionicum</name>
    <dbReference type="NCBI Taxonomy" id="36847"/>
    <lineage>
        <taxon>Bacteria</taxon>
        <taxon>Bacillati</taxon>
        <taxon>Bacillota</taxon>
        <taxon>Clostridia</taxon>
        <taxon>Lachnospirales</taxon>
        <taxon>Anaerotignaceae</taxon>
        <taxon>Anaerotignum</taxon>
    </lineage>
</organism>
<keyword evidence="2" id="KW-1185">Reference proteome</keyword>
<evidence type="ECO:0000313" key="2">
    <source>
        <dbReference type="Proteomes" id="UP000070539"/>
    </source>
</evidence>
<name>A0A136WDE1_9FIRM</name>
<proteinExistence type="predicted"/>
<dbReference type="AlphaFoldDB" id="A0A136WDE1"/>
<reference evidence="1 2" key="1">
    <citation type="submission" date="2016-01" db="EMBL/GenBank/DDBJ databases">
        <title>Genome sequence of Clostridium neopropionicum X4, DSM-3847.</title>
        <authorList>
            <person name="Poehlein A."/>
            <person name="Beck M.H."/>
            <person name="Bengelsdorf F.R."/>
            <person name="Daniel R."/>
            <person name="Duerre P."/>
        </authorList>
    </citation>
    <scope>NUCLEOTIDE SEQUENCE [LARGE SCALE GENOMIC DNA]</scope>
    <source>
        <strain evidence="1 2">DSM-3847</strain>
    </source>
</reference>
<dbReference type="STRING" id="36847.CLNEO_19440"/>
<accession>A0A136WDE1</accession>
<evidence type="ECO:0008006" key="3">
    <source>
        <dbReference type="Google" id="ProtNLM"/>
    </source>
</evidence>
<sequence>MITIFNRKELIITYSMEKQSKIRNLLAEHNIDYSISTLGNMMQSHDSNFSSFGIRVNPPTEYRIYVKKQDYEKAVHLLNDIR</sequence>
<dbReference type="Proteomes" id="UP000070539">
    <property type="component" value="Unassembled WGS sequence"/>
</dbReference>
<dbReference type="RefSeq" id="WP_066088126.1">
    <property type="nucleotide sequence ID" value="NZ_LRVM01000006.1"/>
</dbReference>
<evidence type="ECO:0000313" key="1">
    <source>
        <dbReference type="EMBL" id="KXL52535.1"/>
    </source>
</evidence>
<comment type="caution">
    <text evidence="1">The sequence shown here is derived from an EMBL/GenBank/DDBJ whole genome shotgun (WGS) entry which is preliminary data.</text>
</comment>
<protein>
    <recommendedName>
        <fullName evidence="3">DUF2007 domain-containing protein</fullName>
    </recommendedName>
</protein>
<gene>
    <name evidence="1" type="ORF">CLNEO_19440</name>
</gene>
<dbReference type="OrthoDB" id="1734503at2"/>
<dbReference type="EMBL" id="LRVM01000006">
    <property type="protein sequence ID" value="KXL52535.1"/>
    <property type="molecule type" value="Genomic_DNA"/>
</dbReference>